<dbReference type="Pfam" id="PF09446">
    <property type="entry name" value="VMA21"/>
    <property type="match status" value="1"/>
</dbReference>
<organism evidence="7 8">
    <name type="scientific">Escallonia rubra</name>
    <dbReference type="NCBI Taxonomy" id="112253"/>
    <lineage>
        <taxon>Eukaryota</taxon>
        <taxon>Viridiplantae</taxon>
        <taxon>Streptophyta</taxon>
        <taxon>Embryophyta</taxon>
        <taxon>Tracheophyta</taxon>
        <taxon>Spermatophyta</taxon>
        <taxon>Magnoliopsida</taxon>
        <taxon>eudicotyledons</taxon>
        <taxon>Gunneridae</taxon>
        <taxon>Pentapetalae</taxon>
        <taxon>asterids</taxon>
        <taxon>campanulids</taxon>
        <taxon>Escalloniales</taxon>
        <taxon>Escalloniaceae</taxon>
        <taxon>Escallonia</taxon>
    </lineage>
</organism>
<evidence type="ECO:0000313" key="8">
    <source>
        <dbReference type="Proteomes" id="UP001187471"/>
    </source>
</evidence>
<sequence length="130" mass="14531">MKQLQIGLSREAAYTMFLGSIHFSPYSGTLLSGLLAVLSVNVVIAFYIFIALREPSDKHEPDPKFLVEAKASVKQRKQNEAENSASTRFGEHVGVNIYVAKVKAAYAREIGRYKTESSRRMNTNYLAKVT</sequence>
<evidence type="ECO:0000256" key="6">
    <source>
        <dbReference type="SAM" id="Phobius"/>
    </source>
</evidence>
<evidence type="ECO:0000256" key="1">
    <source>
        <dbReference type="ARBA" id="ARBA00022692"/>
    </source>
</evidence>
<evidence type="ECO:0000313" key="7">
    <source>
        <dbReference type="EMBL" id="KAK2993005.1"/>
    </source>
</evidence>
<dbReference type="Proteomes" id="UP001187471">
    <property type="component" value="Unassembled WGS sequence"/>
</dbReference>
<reference evidence="7" key="1">
    <citation type="submission" date="2022-12" db="EMBL/GenBank/DDBJ databases">
        <title>Draft genome assemblies for two species of Escallonia (Escalloniales).</title>
        <authorList>
            <person name="Chanderbali A."/>
            <person name="Dervinis C."/>
            <person name="Anghel I."/>
            <person name="Soltis D."/>
            <person name="Soltis P."/>
            <person name="Zapata F."/>
        </authorList>
    </citation>
    <scope>NUCLEOTIDE SEQUENCE</scope>
    <source>
        <strain evidence="7">UCBG92.1500</strain>
        <tissue evidence="7">Leaf</tissue>
    </source>
</reference>
<keyword evidence="5" id="KW-0968">Cytoplasmic vesicle</keyword>
<protein>
    <submittedName>
        <fullName evidence="7">Uncharacterized protein</fullName>
    </submittedName>
</protein>
<keyword evidence="3 6" id="KW-1133">Transmembrane helix</keyword>
<dbReference type="EMBL" id="JAVXUO010000357">
    <property type="protein sequence ID" value="KAK2993005.1"/>
    <property type="molecule type" value="Genomic_DNA"/>
</dbReference>
<name>A0AA88S004_9ASTE</name>
<keyword evidence="4 6" id="KW-0472">Membrane</keyword>
<dbReference type="GO" id="GO:0070072">
    <property type="term" value="P:vacuolar proton-transporting V-type ATPase complex assembly"/>
    <property type="evidence" value="ECO:0007669"/>
    <property type="project" value="InterPro"/>
</dbReference>
<evidence type="ECO:0000256" key="3">
    <source>
        <dbReference type="ARBA" id="ARBA00022989"/>
    </source>
</evidence>
<dbReference type="InterPro" id="IPR019013">
    <property type="entry name" value="Vma21"/>
</dbReference>
<keyword evidence="2" id="KW-0256">Endoplasmic reticulum</keyword>
<accession>A0AA88S004</accession>
<dbReference type="AlphaFoldDB" id="A0AA88S004"/>
<dbReference type="PANTHER" id="PTHR31792:SF3">
    <property type="entry name" value="VACUOLAR ATPASE ASSEMBLY INTEGRAL MEMBRANE PROTEIN VMA21"/>
    <property type="match status" value="1"/>
</dbReference>
<evidence type="ECO:0000256" key="4">
    <source>
        <dbReference type="ARBA" id="ARBA00023136"/>
    </source>
</evidence>
<evidence type="ECO:0000256" key="5">
    <source>
        <dbReference type="ARBA" id="ARBA00023329"/>
    </source>
</evidence>
<proteinExistence type="predicted"/>
<gene>
    <name evidence="7" type="ORF">RJ640_004517</name>
</gene>
<dbReference type="GO" id="GO:0031410">
    <property type="term" value="C:cytoplasmic vesicle"/>
    <property type="evidence" value="ECO:0007669"/>
    <property type="project" value="UniProtKB-KW"/>
</dbReference>
<dbReference type="GO" id="GO:0005789">
    <property type="term" value="C:endoplasmic reticulum membrane"/>
    <property type="evidence" value="ECO:0007669"/>
    <property type="project" value="TreeGrafter"/>
</dbReference>
<evidence type="ECO:0000256" key="2">
    <source>
        <dbReference type="ARBA" id="ARBA00022824"/>
    </source>
</evidence>
<keyword evidence="1 6" id="KW-0812">Transmembrane</keyword>
<dbReference type="PANTHER" id="PTHR31792">
    <property type="entry name" value="VACUOLAR ATPASE ASSEMBLY INTEGRAL MEMBRANE PROTEIN VMA21"/>
    <property type="match status" value="1"/>
</dbReference>
<keyword evidence="8" id="KW-1185">Reference proteome</keyword>
<comment type="caution">
    <text evidence="7">The sequence shown here is derived from an EMBL/GenBank/DDBJ whole genome shotgun (WGS) entry which is preliminary data.</text>
</comment>
<feature type="transmembrane region" description="Helical" evidence="6">
    <location>
        <begin position="30"/>
        <end position="52"/>
    </location>
</feature>